<sequence>MSRGFLAILLVAAGLVLTGCGQAGDFQAEFDSVKAEALQQSSPWDGYKLLMKAKDKAWKACHGVCSDERYATLESGDEMLLSLYKKALNEADPRAYYTLFRRDEPPIFNGNGWGKNLAMRQLYAPKLLVVADAAQVDHQLLALAGSLVSEGRYVMRDYHRAMGLLFRAWVGGSPWAAAEASKASLGNKNKADAYLWALRCVEACNLDQGRLDKLEEGLDAATIIEAQKAAPDKTVATLGDFQVSKK</sequence>
<organism evidence="2 3">
    <name type="scientific">Pseudomonas fluorescens</name>
    <dbReference type="NCBI Taxonomy" id="294"/>
    <lineage>
        <taxon>Bacteria</taxon>
        <taxon>Pseudomonadati</taxon>
        <taxon>Pseudomonadota</taxon>
        <taxon>Gammaproteobacteria</taxon>
        <taxon>Pseudomonadales</taxon>
        <taxon>Pseudomonadaceae</taxon>
        <taxon>Pseudomonas</taxon>
    </lineage>
</organism>
<evidence type="ECO:0000313" key="2">
    <source>
        <dbReference type="EMBL" id="KZN20449.1"/>
    </source>
</evidence>
<name>A0A166QKZ4_PSEFL</name>
<dbReference type="PROSITE" id="PS51257">
    <property type="entry name" value="PROKAR_LIPOPROTEIN"/>
    <property type="match status" value="1"/>
</dbReference>
<proteinExistence type="predicted"/>
<dbReference type="Proteomes" id="UP000076489">
    <property type="component" value="Unassembled WGS sequence"/>
</dbReference>
<dbReference type="EMBL" id="LUKJ01000002">
    <property type="protein sequence ID" value="KZN20449.1"/>
    <property type="molecule type" value="Genomic_DNA"/>
</dbReference>
<evidence type="ECO:0008006" key="4">
    <source>
        <dbReference type="Google" id="ProtNLM"/>
    </source>
</evidence>
<reference evidence="3" key="1">
    <citation type="submission" date="2016-03" db="EMBL/GenBank/DDBJ databases">
        <authorList>
            <person name="Ray J."/>
            <person name="Price M."/>
            <person name="Deutschbauer A."/>
        </authorList>
    </citation>
    <scope>NUCLEOTIDE SEQUENCE [LARGE SCALE GENOMIC DNA]</scope>
    <source>
        <strain evidence="3">FW300-N1B4</strain>
    </source>
</reference>
<feature type="signal peptide" evidence="1">
    <location>
        <begin position="1"/>
        <end position="23"/>
    </location>
</feature>
<evidence type="ECO:0000313" key="3">
    <source>
        <dbReference type="Proteomes" id="UP000076489"/>
    </source>
</evidence>
<protein>
    <recommendedName>
        <fullName evidence="4">Lipoprotein</fullName>
    </recommendedName>
</protein>
<keyword evidence="1" id="KW-0732">Signal</keyword>
<dbReference type="RefSeq" id="WP_063340493.1">
    <property type="nucleotide sequence ID" value="NZ_LUKJ01000002.1"/>
</dbReference>
<comment type="caution">
    <text evidence="2">The sequence shown here is derived from an EMBL/GenBank/DDBJ whole genome shotgun (WGS) entry which is preliminary data.</text>
</comment>
<feature type="chain" id="PRO_5007878740" description="Lipoprotein" evidence="1">
    <location>
        <begin position="24"/>
        <end position="246"/>
    </location>
</feature>
<accession>A0A166QKZ4</accession>
<reference evidence="2 3" key="2">
    <citation type="journal article" date="2018" name="Nature">
        <title>Mutant phenotypes for thousands of bacterial genes of unknown function.</title>
        <authorList>
            <person name="Price M.N."/>
            <person name="Wetmore K.M."/>
            <person name="Waters R.J."/>
            <person name="Callaghan M."/>
            <person name="Ray J."/>
            <person name="Liu H."/>
            <person name="Kuehl J.V."/>
            <person name="Melnyk R.A."/>
            <person name="Lamson J.S."/>
            <person name="Suh Y."/>
            <person name="Carlson H.K."/>
            <person name="Esquivel Z."/>
            <person name="Sadeeshkumar H."/>
            <person name="Chakraborty R."/>
            <person name="Zane G.M."/>
            <person name="Rubin B.E."/>
            <person name="Wall J.D."/>
            <person name="Visel A."/>
            <person name="Bristow J."/>
            <person name="Blow M.J."/>
            <person name="Arkin A.P."/>
            <person name="Deutschbauer A.M."/>
        </authorList>
    </citation>
    <scope>NUCLEOTIDE SEQUENCE [LARGE SCALE GENOMIC DNA]</scope>
    <source>
        <strain evidence="2 3">FW300-N1B4</strain>
    </source>
</reference>
<gene>
    <name evidence="2" type="ORF">A1D17_02600</name>
</gene>
<dbReference type="OrthoDB" id="9157670at2"/>
<dbReference type="AlphaFoldDB" id="A0A166QKZ4"/>
<evidence type="ECO:0000256" key="1">
    <source>
        <dbReference type="SAM" id="SignalP"/>
    </source>
</evidence>